<dbReference type="Proteomes" id="UP001549031">
    <property type="component" value="Unassembled WGS sequence"/>
</dbReference>
<evidence type="ECO:0000256" key="1">
    <source>
        <dbReference type="ARBA" id="ARBA00005953"/>
    </source>
</evidence>
<evidence type="ECO:0000256" key="2">
    <source>
        <dbReference type="ARBA" id="ARBA00022801"/>
    </source>
</evidence>
<dbReference type="PANTHER" id="PTHR31793:SF27">
    <property type="entry name" value="NOVEL THIOESTERASE SUPERFAMILY DOMAIN AND SAPOSIN A-TYPE DOMAIN CONTAINING PROTEIN (0610012H03RIK)"/>
    <property type="match status" value="1"/>
</dbReference>
<protein>
    <submittedName>
        <fullName evidence="3">Acyl-CoA thioester hydrolase</fullName>
        <ecNumber evidence="3">3.1.2.-</ecNumber>
    </submittedName>
</protein>
<dbReference type="Pfam" id="PF13279">
    <property type="entry name" value="4HBT_2"/>
    <property type="match status" value="1"/>
</dbReference>
<sequence>MKDAHSITFEYRPEIVPDDIDEMGHVNNAVYLRWVQETIVAYWKSIAPAEALSRYLWVALKHDITYRLPVFMHDEIRSLATATGMRGPRASFTTLIKRGEELAAEIRSSWCSIDAETRRPVRLPSDIVRRFLPSQSYLGRAALEEG</sequence>
<dbReference type="PANTHER" id="PTHR31793">
    <property type="entry name" value="4-HYDROXYBENZOYL-COA THIOESTERASE FAMILY MEMBER"/>
    <property type="match status" value="1"/>
</dbReference>
<dbReference type="InterPro" id="IPR029069">
    <property type="entry name" value="HotDog_dom_sf"/>
</dbReference>
<dbReference type="InterPro" id="IPR050563">
    <property type="entry name" value="4-hydroxybenzoyl-CoA_TE"/>
</dbReference>
<dbReference type="Gene3D" id="3.10.129.10">
    <property type="entry name" value="Hotdog Thioesterase"/>
    <property type="match status" value="1"/>
</dbReference>
<keyword evidence="4" id="KW-1185">Reference proteome</keyword>
<dbReference type="RefSeq" id="WP_247245330.1">
    <property type="nucleotide sequence ID" value="NZ_JALJRA010000014.1"/>
</dbReference>
<accession>A0ABV2H9Z2</accession>
<comment type="similarity">
    <text evidence="1">Belongs to the 4-hydroxybenzoyl-CoA thioesterase family.</text>
</comment>
<name>A0ABV2H9Z2_9HYPH</name>
<dbReference type="GO" id="GO:0016787">
    <property type="term" value="F:hydrolase activity"/>
    <property type="evidence" value="ECO:0007669"/>
    <property type="project" value="UniProtKB-KW"/>
</dbReference>
<dbReference type="SUPFAM" id="SSF54637">
    <property type="entry name" value="Thioesterase/thiol ester dehydrase-isomerase"/>
    <property type="match status" value="1"/>
</dbReference>
<gene>
    <name evidence="3" type="ORF">ABID21_003492</name>
</gene>
<proteinExistence type="inferred from homology"/>
<dbReference type="CDD" id="cd00586">
    <property type="entry name" value="4HBT"/>
    <property type="match status" value="1"/>
</dbReference>
<evidence type="ECO:0000313" key="3">
    <source>
        <dbReference type="EMBL" id="MET3587367.1"/>
    </source>
</evidence>
<comment type="caution">
    <text evidence="3">The sequence shown here is derived from an EMBL/GenBank/DDBJ whole genome shotgun (WGS) entry which is preliminary data.</text>
</comment>
<dbReference type="EMBL" id="JBEPLJ010000014">
    <property type="protein sequence ID" value="MET3587367.1"/>
    <property type="molecule type" value="Genomic_DNA"/>
</dbReference>
<keyword evidence="2 3" id="KW-0378">Hydrolase</keyword>
<dbReference type="EC" id="3.1.2.-" evidence="3"/>
<evidence type="ECO:0000313" key="4">
    <source>
        <dbReference type="Proteomes" id="UP001549031"/>
    </source>
</evidence>
<reference evidence="3 4" key="1">
    <citation type="submission" date="2024-06" db="EMBL/GenBank/DDBJ databases">
        <title>Genomic Encyclopedia of Type Strains, Phase IV (KMG-IV): sequencing the most valuable type-strain genomes for metagenomic binning, comparative biology and taxonomic classification.</title>
        <authorList>
            <person name="Goeker M."/>
        </authorList>
    </citation>
    <scope>NUCLEOTIDE SEQUENCE [LARGE SCALE GENOMIC DNA]</scope>
    <source>
        <strain evidence="3 4">DSM 105042</strain>
    </source>
</reference>
<organism evidence="3 4">
    <name type="scientific">Pseudorhizobium tarimense</name>
    <dbReference type="NCBI Taxonomy" id="1079109"/>
    <lineage>
        <taxon>Bacteria</taxon>
        <taxon>Pseudomonadati</taxon>
        <taxon>Pseudomonadota</taxon>
        <taxon>Alphaproteobacteria</taxon>
        <taxon>Hyphomicrobiales</taxon>
        <taxon>Rhizobiaceae</taxon>
        <taxon>Rhizobium/Agrobacterium group</taxon>
        <taxon>Pseudorhizobium</taxon>
    </lineage>
</organism>